<evidence type="ECO:0000313" key="2">
    <source>
        <dbReference type="Proteomes" id="UP000597444"/>
    </source>
</evidence>
<dbReference type="InterPro" id="IPR022357">
    <property type="entry name" value="MIP_CS"/>
</dbReference>
<organism evidence="1 2">
    <name type="scientific">Reticulibacter mediterranei</name>
    <dbReference type="NCBI Taxonomy" id="2778369"/>
    <lineage>
        <taxon>Bacteria</taxon>
        <taxon>Bacillati</taxon>
        <taxon>Chloroflexota</taxon>
        <taxon>Ktedonobacteria</taxon>
        <taxon>Ktedonobacterales</taxon>
        <taxon>Reticulibacteraceae</taxon>
        <taxon>Reticulibacter</taxon>
    </lineage>
</organism>
<proteinExistence type="predicted"/>
<evidence type="ECO:0000313" key="1">
    <source>
        <dbReference type="EMBL" id="GHO99461.1"/>
    </source>
</evidence>
<dbReference type="Gene3D" id="1.25.40.10">
    <property type="entry name" value="Tetratricopeptide repeat domain"/>
    <property type="match status" value="1"/>
</dbReference>
<dbReference type="AlphaFoldDB" id="A0A8J3IRI7"/>
<dbReference type="InterPro" id="IPR010982">
    <property type="entry name" value="Lambda_DNA-bd_dom_sf"/>
</dbReference>
<dbReference type="Proteomes" id="UP000597444">
    <property type="component" value="Unassembled WGS sequence"/>
</dbReference>
<dbReference type="InterPro" id="IPR019734">
    <property type="entry name" value="TPR_rpt"/>
</dbReference>
<dbReference type="SUPFAM" id="SSF47413">
    <property type="entry name" value="lambda repressor-like DNA-binding domains"/>
    <property type="match status" value="1"/>
</dbReference>
<dbReference type="SUPFAM" id="SSF48452">
    <property type="entry name" value="TPR-like"/>
    <property type="match status" value="1"/>
</dbReference>
<reference evidence="1" key="1">
    <citation type="submission" date="2020-10" db="EMBL/GenBank/DDBJ databases">
        <title>Taxonomic study of unclassified bacteria belonging to the class Ktedonobacteria.</title>
        <authorList>
            <person name="Yabe S."/>
            <person name="Wang C.M."/>
            <person name="Zheng Y."/>
            <person name="Sakai Y."/>
            <person name="Cavaletti L."/>
            <person name="Monciardini P."/>
            <person name="Donadio S."/>
        </authorList>
    </citation>
    <scope>NUCLEOTIDE SEQUENCE</scope>
    <source>
        <strain evidence="1">ID150040</strain>
    </source>
</reference>
<dbReference type="RefSeq" id="WP_220210103.1">
    <property type="nucleotide sequence ID" value="NZ_BNJK01000002.1"/>
</dbReference>
<protein>
    <submittedName>
        <fullName evidence="1">Uncharacterized protein</fullName>
    </submittedName>
</protein>
<dbReference type="GO" id="GO:0003677">
    <property type="term" value="F:DNA binding"/>
    <property type="evidence" value="ECO:0007669"/>
    <property type="project" value="InterPro"/>
</dbReference>
<name>A0A8J3IRI7_9CHLR</name>
<dbReference type="SMART" id="SM00028">
    <property type="entry name" value="TPR"/>
    <property type="match status" value="3"/>
</dbReference>
<accession>A0A8J3IRI7</accession>
<dbReference type="EMBL" id="BNJK01000002">
    <property type="protein sequence ID" value="GHO99461.1"/>
    <property type="molecule type" value="Genomic_DNA"/>
</dbReference>
<dbReference type="PROSITE" id="PS00221">
    <property type="entry name" value="MIP"/>
    <property type="match status" value="1"/>
</dbReference>
<sequence>MEAKYFWQDTRENVYGPFRMDEEGNPRTGDVIRHYRLLRHISTGALGKELGKSARWVQIMEKENMVPELISRRKLIIKALGIPPILLFPNLYGDEDLVKIENQHKLPPAKEYKNNTSGSIDLRYCDEMLQLYWGNYHVSGAQNLLLLIEEKVYILQGFTTENCSERSKALSLLCRYHQLAALIAGERDDFDRAFIHLNPALTIAEETHDSEMQAVCFFRRGLTYSAQGNLVKAATDLKKACSFEGSIPATLIGRILLSTGKAEARVLRKEHNGTLSLFEKAEKIIQDGRKEEDAHFIRLNEGNYHEHRAAALTAMGNLTEAADELQEAHETFPVDQARRHNNIDAMQAELAASSGEDVIAASVALRTFDVAKQLEMTRNINTITRVYSQLNAGSYSKSKDVRELGDKLREWNKKTPRQLHTRGYQEVPPI</sequence>
<gene>
    <name evidence="1" type="ORF">KSF_095090</name>
</gene>
<keyword evidence="2" id="KW-1185">Reference proteome</keyword>
<comment type="caution">
    <text evidence="1">The sequence shown here is derived from an EMBL/GenBank/DDBJ whole genome shotgun (WGS) entry which is preliminary data.</text>
</comment>
<dbReference type="InterPro" id="IPR011990">
    <property type="entry name" value="TPR-like_helical_dom_sf"/>
</dbReference>